<dbReference type="GO" id="GO:0018169">
    <property type="term" value="F:ribosomal S6-glutamic acid ligase activity"/>
    <property type="evidence" value="ECO:0007669"/>
    <property type="project" value="TreeGrafter"/>
</dbReference>
<keyword evidence="3" id="KW-0436">Ligase</keyword>
<dbReference type="SUPFAM" id="SSF56059">
    <property type="entry name" value="Glutathione synthetase ATP-binding domain-like"/>
    <property type="match status" value="1"/>
</dbReference>
<accession>A0A2R4XFZ9</accession>
<gene>
    <name evidence="3" type="ORF">DBV39_02080</name>
</gene>
<name>A0A2R4XFZ9_9BURK</name>
<dbReference type="GO" id="GO:0005524">
    <property type="term" value="F:ATP binding"/>
    <property type="evidence" value="ECO:0007669"/>
    <property type="project" value="UniProtKB-UniRule"/>
</dbReference>
<evidence type="ECO:0000259" key="2">
    <source>
        <dbReference type="PROSITE" id="PS50975"/>
    </source>
</evidence>
<proteinExistence type="predicted"/>
<dbReference type="GO" id="GO:0009432">
    <property type="term" value="P:SOS response"/>
    <property type="evidence" value="ECO:0007669"/>
    <property type="project" value="TreeGrafter"/>
</dbReference>
<organism evidence="3 4">
    <name type="scientific">Orrella marina</name>
    <dbReference type="NCBI Taxonomy" id="2163011"/>
    <lineage>
        <taxon>Bacteria</taxon>
        <taxon>Pseudomonadati</taxon>
        <taxon>Pseudomonadota</taxon>
        <taxon>Betaproteobacteria</taxon>
        <taxon>Burkholderiales</taxon>
        <taxon>Alcaligenaceae</taxon>
        <taxon>Orrella</taxon>
    </lineage>
</organism>
<protein>
    <submittedName>
        <fullName evidence="3">Alpha-L-glutamate ligase</fullName>
    </submittedName>
</protein>
<dbReference type="OrthoDB" id="4789744at2"/>
<keyword evidence="1" id="KW-0067">ATP-binding</keyword>
<keyword evidence="1" id="KW-0547">Nucleotide-binding</keyword>
<dbReference type="Gene3D" id="3.30.470.20">
    <property type="entry name" value="ATP-grasp fold, B domain"/>
    <property type="match status" value="1"/>
</dbReference>
<sequence length="332" mass="36788">MSKIYVIHENSAWVEPLQAAFRELDLPYEEWFLDEGNLDLSVPPPEGVFYNRMSASSHTRDHRYAPEYTAAVLSWLEAHGRRVVNNSRALQLEVSKVAQYVALQNYGVKTPRTIAAVGKQNIIEAARQMTGSFITKHNRAGKGLGVQLFHNIDALQDYVNGEQFDPSVDGITLIQQYIRAPQPYITRVEFVGGEFLYAVRVDTSLGFELCPADVCQIGDVFCPVGETAAAAQAAPAAPSPRFHIIEGFDNPVIQRYQRFIAENGIEIAGIEFIVDEAGEIYTYDVNTNTNYNSDAEAVAGVYGMRAIARYLGEQLHELNARQANIPQSAAIA</sequence>
<dbReference type="AlphaFoldDB" id="A0A2R4XFZ9"/>
<dbReference type="KEGG" id="boz:DBV39_02080"/>
<feature type="domain" description="ATP-grasp" evidence="2">
    <location>
        <begin position="100"/>
        <end position="312"/>
    </location>
</feature>
<keyword evidence="4" id="KW-1185">Reference proteome</keyword>
<dbReference type="InterPro" id="IPR011761">
    <property type="entry name" value="ATP-grasp"/>
</dbReference>
<dbReference type="PANTHER" id="PTHR21621:SF0">
    <property type="entry name" value="BETA-CITRYLGLUTAMATE SYNTHASE B-RELATED"/>
    <property type="match status" value="1"/>
</dbReference>
<dbReference type="EMBL" id="CP028901">
    <property type="protein sequence ID" value="AWB32701.1"/>
    <property type="molecule type" value="Genomic_DNA"/>
</dbReference>
<dbReference type="GO" id="GO:0005737">
    <property type="term" value="C:cytoplasm"/>
    <property type="evidence" value="ECO:0007669"/>
    <property type="project" value="TreeGrafter"/>
</dbReference>
<reference evidence="3 4" key="1">
    <citation type="submission" date="2018-04" db="EMBL/GenBank/DDBJ databases">
        <title>Bordetella sp. HZ20 isolated from seawater.</title>
        <authorList>
            <person name="Sun C."/>
        </authorList>
    </citation>
    <scope>NUCLEOTIDE SEQUENCE [LARGE SCALE GENOMIC DNA]</scope>
    <source>
        <strain evidence="3 4">HZ20</strain>
    </source>
</reference>
<dbReference type="PROSITE" id="PS50975">
    <property type="entry name" value="ATP_GRASP"/>
    <property type="match status" value="1"/>
</dbReference>
<evidence type="ECO:0000256" key="1">
    <source>
        <dbReference type="PROSITE-ProRule" id="PRU00409"/>
    </source>
</evidence>
<dbReference type="PANTHER" id="PTHR21621">
    <property type="entry name" value="RIBOSOMAL PROTEIN S6 MODIFICATION PROTEIN"/>
    <property type="match status" value="1"/>
</dbReference>
<dbReference type="GO" id="GO:0046872">
    <property type="term" value="F:metal ion binding"/>
    <property type="evidence" value="ECO:0007669"/>
    <property type="project" value="InterPro"/>
</dbReference>
<dbReference type="Proteomes" id="UP000244571">
    <property type="component" value="Chromosome"/>
</dbReference>
<evidence type="ECO:0000313" key="4">
    <source>
        <dbReference type="Proteomes" id="UP000244571"/>
    </source>
</evidence>
<dbReference type="RefSeq" id="WP_108620142.1">
    <property type="nucleotide sequence ID" value="NZ_CP028901.1"/>
</dbReference>
<evidence type="ECO:0000313" key="3">
    <source>
        <dbReference type="EMBL" id="AWB32701.1"/>
    </source>
</evidence>